<dbReference type="AlphaFoldDB" id="A0A177FKJ0"/>
<keyword evidence="5" id="KW-0539">Nucleus</keyword>
<dbReference type="Pfam" id="PF00172">
    <property type="entry name" value="Zn_clus"/>
    <property type="match status" value="1"/>
</dbReference>
<dbReference type="GO" id="GO:0000981">
    <property type="term" value="F:DNA-binding transcription factor activity, RNA polymerase II-specific"/>
    <property type="evidence" value="ECO:0007669"/>
    <property type="project" value="InterPro"/>
</dbReference>
<keyword evidence="9" id="KW-1185">Reference proteome</keyword>
<evidence type="ECO:0000256" key="4">
    <source>
        <dbReference type="ARBA" id="ARBA00023163"/>
    </source>
</evidence>
<keyword evidence="2" id="KW-0805">Transcription regulation</keyword>
<feature type="region of interest" description="Disordered" evidence="6">
    <location>
        <begin position="155"/>
        <end position="183"/>
    </location>
</feature>
<gene>
    <name evidence="8" type="ORF">AYO21_00784</name>
</gene>
<dbReference type="CDD" id="cd12148">
    <property type="entry name" value="fungal_TF_MHR"/>
    <property type="match status" value="1"/>
</dbReference>
<evidence type="ECO:0000256" key="1">
    <source>
        <dbReference type="ARBA" id="ARBA00022723"/>
    </source>
</evidence>
<comment type="caution">
    <text evidence="8">The sequence shown here is derived from an EMBL/GenBank/DDBJ whole genome shotgun (WGS) entry which is preliminary data.</text>
</comment>
<evidence type="ECO:0000256" key="5">
    <source>
        <dbReference type="ARBA" id="ARBA00023242"/>
    </source>
</evidence>
<feature type="compositionally biased region" description="Polar residues" evidence="6">
    <location>
        <begin position="91"/>
        <end position="107"/>
    </location>
</feature>
<evidence type="ECO:0000256" key="2">
    <source>
        <dbReference type="ARBA" id="ARBA00023015"/>
    </source>
</evidence>
<dbReference type="InterPro" id="IPR050987">
    <property type="entry name" value="AtrR-like"/>
</dbReference>
<organism evidence="8 9">
    <name type="scientific">Fonsecaea monophora</name>
    <dbReference type="NCBI Taxonomy" id="254056"/>
    <lineage>
        <taxon>Eukaryota</taxon>
        <taxon>Fungi</taxon>
        <taxon>Dikarya</taxon>
        <taxon>Ascomycota</taxon>
        <taxon>Pezizomycotina</taxon>
        <taxon>Eurotiomycetes</taxon>
        <taxon>Chaetothyriomycetidae</taxon>
        <taxon>Chaetothyriales</taxon>
        <taxon>Herpotrichiellaceae</taxon>
        <taxon>Fonsecaea</taxon>
    </lineage>
</organism>
<keyword evidence="1" id="KW-0479">Metal-binding</keyword>
<dbReference type="Pfam" id="PF04082">
    <property type="entry name" value="Fungal_trans"/>
    <property type="match status" value="1"/>
</dbReference>
<dbReference type="InterPro" id="IPR036864">
    <property type="entry name" value="Zn2-C6_fun-type_DNA-bd_sf"/>
</dbReference>
<feature type="compositionally biased region" description="Polar residues" evidence="6">
    <location>
        <begin position="172"/>
        <end position="183"/>
    </location>
</feature>
<dbReference type="EMBL" id="LVKK01000003">
    <property type="protein sequence ID" value="OAG44823.1"/>
    <property type="molecule type" value="Genomic_DNA"/>
</dbReference>
<dbReference type="GO" id="GO:0006351">
    <property type="term" value="P:DNA-templated transcription"/>
    <property type="evidence" value="ECO:0007669"/>
    <property type="project" value="InterPro"/>
</dbReference>
<dbReference type="OrthoDB" id="3266505at2759"/>
<evidence type="ECO:0000256" key="3">
    <source>
        <dbReference type="ARBA" id="ARBA00023125"/>
    </source>
</evidence>
<dbReference type="SUPFAM" id="SSF57701">
    <property type="entry name" value="Zn2/Cys6 DNA-binding domain"/>
    <property type="match status" value="1"/>
</dbReference>
<evidence type="ECO:0000313" key="9">
    <source>
        <dbReference type="Proteomes" id="UP000077002"/>
    </source>
</evidence>
<proteinExistence type="predicted"/>
<dbReference type="CDD" id="cd00067">
    <property type="entry name" value="GAL4"/>
    <property type="match status" value="1"/>
</dbReference>
<evidence type="ECO:0000313" key="8">
    <source>
        <dbReference type="EMBL" id="OAG44823.1"/>
    </source>
</evidence>
<dbReference type="Proteomes" id="UP000077002">
    <property type="component" value="Unassembled WGS sequence"/>
</dbReference>
<evidence type="ECO:0000256" key="6">
    <source>
        <dbReference type="SAM" id="MobiDB-lite"/>
    </source>
</evidence>
<dbReference type="RefSeq" id="XP_022516775.1">
    <property type="nucleotide sequence ID" value="XM_022650772.1"/>
</dbReference>
<dbReference type="SMART" id="SM00906">
    <property type="entry name" value="Fungal_trans"/>
    <property type="match status" value="1"/>
</dbReference>
<dbReference type="GeneID" id="34595966"/>
<keyword evidence="3" id="KW-0238">DNA-binding</keyword>
<dbReference type="InterPro" id="IPR007219">
    <property type="entry name" value="XnlR_reg_dom"/>
</dbReference>
<keyword evidence="4" id="KW-0804">Transcription</keyword>
<reference evidence="8 9" key="1">
    <citation type="submission" date="2016-03" db="EMBL/GenBank/DDBJ databases">
        <title>Draft genome sequence of the Fonsecaea monophora CBS 269.37.</title>
        <authorList>
            <person name="Bombassaro A."/>
            <person name="Vinicius W.A."/>
            <person name="De Hoog S."/>
            <person name="Sun J."/>
            <person name="Souza E.M."/>
            <person name="Raittz R.T."/>
            <person name="Costa F."/>
            <person name="Leao A.C."/>
            <person name="Tadra-Sfeir M.Z."/>
            <person name="Baura V."/>
            <person name="Balsanelli E."/>
            <person name="Pedrosa F.O."/>
            <person name="Moreno L.F."/>
            <person name="Steffens M.B."/>
            <person name="Xi L."/>
            <person name="Bocca A.L."/>
            <person name="Felipe M.S."/>
            <person name="Teixeira M."/>
            <person name="Telles Filho F.Q."/>
            <person name="Azevedo C.M."/>
            <person name="Gomes R."/>
            <person name="Vicente V.A."/>
        </authorList>
    </citation>
    <scope>NUCLEOTIDE SEQUENCE [LARGE SCALE GENOMIC DNA]</scope>
    <source>
        <strain evidence="8 9">CBS 269.37</strain>
    </source>
</reference>
<evidence type="ECO:0000259" key="7">
    <source>
        <dbReference type="SMART" id="SM00906"/>
    </source>
</evidence>
<name>A0A177FKJ0_9EURO</name>
<sequence length="739" mass="82775">MESFQSIPSPTNWQDPTVPRRRKYVSRAWRKVKCSGEQPCHHCHAANVECVYSDTRKRRAIRRNRPDAAAAANVAATVRSPVVVDDPANGQPATMATTQTGTQDDQSPETIRAEIAAIMDRVAMLERRATELESPESDMTPKPDRVNLVASKHSFGVDLPPESEDTPYPDSLATSVTEDSCRGGSSSLEAIAALNRILGDEPQQTPPRSTATALARCPFSDTGSFPDCCKADIQRWDPRRKPQGLELMLQVCKIFFSSQNPHCPCLNEAQFLAQMEFYLNRDTTWHNNMDTLQFVALVNLIVAEVKILHEHCASTEETPPGWQEFLRADHLLQHVTWLGRGNLATIQILLIKCTYLQHAEKLNAAYDTIGTAVRLCYQINLHDQNTWHNRTTFDVTMRRRIFWSLFYLDRSVSLMSGLPYLIKDVDAVVDLPRCLDDREFSPSCPAPAENPECSPIPYLRNMIEWGKLSSEIWDNMFSKKAPRPVSQDFIATTDARIVSLSANLPVGLQWNPDVLASWDTDRHPLYLLRQRIVLHLFINHLRILIRQEELISLQYSQKVAETSLSLAASSVQAIHGYHKSPWRRGVERYSSVVYLTVAIVPLICLIINKNIAVHIRAAATESFKIALAILTDISEGFALARRTLQRLRRLIDAANKVVAVDSDDRNMTDAGGDVGPTELLPNAVEPPTALNLFDETLLLGGDPGMDESSDDFLSGLLTTFASGDGFDYADCNLDDHQYR</sequence>
<dbReference type="GO" id="GO:0003677">
    <property type="term" value="F:DNA binding"/>
    <property type="evidence" value="ECO:0007669"/>
    <property type="project" value="UniProtKB-KW"/>
</dbReference>
<dbReference type="GO" id="GO:0008270">
    <property type="term" value="F:zinc ion binding"/>
    <property type="evidence" value="ECO:0007669"/>
    <property type="project" value="InterPro"/>
</dbReference>
<feature type="domain" description="Xylanolytic transcriptional activator regulatory" evidence="7">
    <location>
        <begin position="365"/>
        <end position="438"/>
    </location>
</feature>
<dbReference type="InterPro" id="IPR001138">
    <property type="entry name" value="Zn2Cys6_DnaBD"/>
</dbReference>
<dbReference type="Gene3D" id="4.10.240.10">
    <property type="entry name" value="Zn(2)-C6 fungal-type DNA-binding domain"/>
    <property type="match status" value="1"/>
</dbReference>
<dbReference type="PANTHER" id="PTHR46910">
    <property type="entry name" value="TRANSCRIPTION FACTOR PDR1"/>
    <property type="match status" value="1"/>
</dbReference>
<accession>A0A177FKJ0</accession>
<protein>
    <recommendedName>
        <fullName evidence="7">Xylanolytic transcriptional activator regulatory domain-containing protein</fullName>
    </recommendedName>
</protein>
<feature type="region of interest" description="Disordered" evidence="6">
    <location>
        <begin position="84"/>
        <end position="107"/>
    </location>
</feature>
<dbReference type="PANTHER" id="PTHR46910:SF11">
    <property type="entry name" value="ZN(2)-C6 FUNGAL-TYPE DOMAIN-CONTAINING PROTEIN"/>
    <property type="match status" value="1"/>
</dbReference>